<dbReference type="InterPro" id="IPR035919">
    <property type="entry name" value="EAL_sf"/>
</dbReference>
<dbReference type="Gene3D" id="3.30.70.270">
    <property type="match status" value="1"/>
</dbReference>
<dbReference type="SUPFAM" id="SSF55785">
    <property type="entry name" value="PYP-like sensor domain (PAS domain)"/>
    <property type="match status" value="1"/>
</dbReference>
<feature type="domain" description="PAS" evidence="2">
    <location>
        <begin position="647"/>
        <end position="696"/>
    </location>
</feature>
<protein>
    <submittedName>
        <fullName evidence="5">EAL domain-containing protein</fullName>
    </submittedName>
</protein>
<dbReference type="InterPro" id="IPR052155">
    <property type="entry name" value="Biofilm_reg_signaling"/>
</dbReference>
<feature type="domain" description="EAL" evidence="3">
    <location>
        <begin position="210"/>
        <end position="464"/>
    </location>
</feature>
<dbReference type="SMART" id="SM00052">
    <property type="entry name" value="EAL"/>
    <property type="match status" value="1"/>
</dbReference>
<dbReference type="PROSITE" id="PS50887">
    <property type="entry name" value="GGDEF"/>
    <property type="match status" value="1"/>
</dbReference>
<keyword evidence="1" id="KW-0175">Coiled coil</keyword>
<dbReference type="CDD" id="cd01948">
    <property type="entry name" value="EAL"/>
    <property type="match status" value="1"/>
</dbReference>
<proteinExistence type="predicted"/>
<feature type="coiled-coil region" evidence="1">
    <location>
        <begin position="4"/>
        <end position="34"/>
    </location>
</feature>
<dbReference type="InterPro" id="IPR000160">
    <property type="entry name" value="GGDEF_dom"/>
</dbReference>
<dbReference type="InterPro" id="IPR000014">
    <property type="entry name" value="PAS"/>
</dbReference>
<dbReference type="Proteomes" id="UP000712157">
    <property type="component" value="Unassembled WGS sequence"/>
</dbReference>
<keyword evidence="6" id="KW-1185">Reference proteome</keyword>
<dbReference type="PANTHER" id="PTHR44757">
    <property type="entry name" value="DIGUANYLATE CYCLASE DGCP"/>
    <property type="match status" value="1"/>
</dbReference>
<dbReference type="InterPro" id="IPR029787">
    <property type="entry name" value="Nucleotide_cyclase"/>
</dbReference>
<dbReference type="CDD" id="cd01949">
    <property type="entry name" value="GGDEF"/>
    <property type="match status" value="1"/>
</dbReference>
<dbReference type="PROSITE" id="PS50112">
    <property type="entry name" value="PAS"/>
    <property type="match status" value="1"/>
</dbReference>
<gene>
    <name evidence="5" type="ORF">KTH89_19125</name>
</gene>
<dbReference type="SMART" id="SM00267">
    <property type="entry name" value="GGDEF"/>
    <property type="match status" value="1"/>
</dbReference>
<name>A0A949K3G1_9FIRM</name>
<reference evidence="5" key="1">
    <citation type="submission" date="2021-06" db="EMBL/GenBank/DDBJ databases">
        <title>Description of novel taxa of the family Lachnospiraceae.</title>
        <authorList>
            <person name="Chaplin A.V."/>
            <person name="Sokolova S.R."/>
            <person name="Pikina A.P."/>
            <person name="Korzhanova M."/>
            <person name="Belova V."/>
            <person name="Korostin D."/>
            <person name="Efimov B.A."/>
        </authorList>
    </citation>
    <scope>NUCLEOTIDE SEQUENCE</scope>
    <source>
        <strain evidence="5">ASD5720</strain>
    </source>
</reference>
<evidence type="ECO:0000259" key="3">
    <source>
        <dbReference type="PROSITE" id="PS50883"/>
    </source>
</evidence>
<dbReference type="InterPro" id="IPR035965">
    <property type="entry name" value="PAS-like_dom_sf"/>
</dbReference>
<dbReference type="CDD" id="cd00130">
    <property type="entry name" value="PAS"/>
    <property type="match status" value="1"/>
</dbReference>
<organism evidence="5 6">
    <name type="scientific">Diplocloster agilis</name>
    <dbReference type="NCBI Taxonomy" id="2850323"/>
    <lineage>
        <taxon>Bacteria</taxon>
        <taxon>Bacillati</taxon>
        <taxon>Bacillota</taxon>
        <taxon>Clostridia</taxon>
        <taxon>Lachnospirales</taxon>
        <taxon>Lachnospiraceae</taxon>
        <taxon>Diplocloster</taxon>
    </lineage>
</organism>
<dbReference type="InterPro" id="IPR001633">
    <property type="entry name" value="EAL_dom"/>
</dbReference>
<dbReference type="SUPFAM" id="SSF55073">
    <property type="entry name" value="Nucleotide cyclase"/>
    <property type="match status" value="1"/>
</dbReference>
<evidence type="ECO:0000256" key="1">
    <source>
        <dbReference type="SAM" id="Coils"/>
    </source>
</evidence>
<evidence type="ECO:0000313" key="6">
    <source>
        <dbReference type="Proteomes" id="UP000712157"/>
    </source>
</evidence>
<dbReference type="PROSITE" id="PS50883">
    <property type="entry name" value="EAL"/>
    <property type="match status" value="1"/>
</dbReference>
<dbReference type="Gene3D" id="3.30.450.20">
    <property type="entry name" value="PAS domain"/>
    <property type="match status" value="1"/>
</dbReference>
<accession>A0A949K3G1</accession>
<feature type="domain" description="GGDEF" evidence="4">
    <location>
        <begin position="56"/>
        <end position="194"/>
    </location>
</feature>
<evidence type="ECO:0000313" key="5">
    <source>
        <dbReference type="EMBL" id="MBU9738657.1"/>
    </source>
</evidence>
<dbReference type="InterPro" id="IPR043128">
    <property type="entry name" value="Rev_trsase/Diguanyl_cyclase"/>
</dbReference>
<dbReference type="EMBL" id="JAHQCW010000039">
    <property type="protein sequence ID" value="MBU9738657.1"/>
    <property type="molecule type" value="Genomic_DNA"/>
</dbReference>
<evidence type="ECO:0000259" key="4">
    <source>
        <dbReference type="PROSITE" id="PS50887"/>
    </source>
</evidence>
<dbReference type="Gene3D" id="3.20.20.450">
    <property type="entry name" value="EAL domain"/>
    <property type="match status" value="1"/>
</dbReference>
<dbReference type="PANTHER" id="PTHR44757:SF2">
    <property type="entry name" value="BIOFILM ARCHITECTURE MAINTENANCE PROTEIN MBAA"/>
    <property type="match status" value="1"/>
</dbReference>
<dbReference type="InterPro" id="IPR013655">
    <property type="entry name" value="PAS_fold_3"/>
</dbReference>
<dbReference type="RefSeq" id="WP_238722757.1">
    <property type="nucleotide sequence ID" value="NZ_JAHQCW010000039.1"/>
</dbReference>
<evidence type="ECO:0000259" key="2">
    <source>
        <dbReference type="PROSITE" id="PS50112"/>
    </source>
</evidence>
<comment type="caution">
    <text evidence="5">The sequence shown here is derived from an EMBL/GenBank/DDBJ whole genome shotgun (WGS) entry which is preliminary data.</text>
</comment>
<dbReference type="Pfam" id="PF00990">
    <property type="entry name" value="GGDEF"/>
    <property type="match status" value="1"/>
</dbReference>
<dbReference type="AlphaFoldDB" id="A0A949K3G1"/>
<dbReference type="SMART" id="SM00091">
    <property type="entry name" value="PAS"/>
    <property type="match status" value="1"/>
</dbReference>
<sequence length="743" mass="85365">MSENKALSRRNKELSRALKEKEELIEKLTTLDSLTGLPNWSTTNAFIERCLAKRLYPIGLLFIDFDNFKVFNHTYGYLLGDLLLAQFGKKTVECFKRDRGILGRLNGEAFVGVIPNATPENMRKFSDTLFAVTEGLTVNLHDTPQVKAELTISIGGVLWNREGEMTSYALLGQADRMMRQAKKAGRNQYVFHQILQPANTGQNGKQEDMFFCLASQIRGALENGEFEPFYQPLYSVQDNIPVSAEALVRWRHPVYGVLEPGRFLPLFETSGLIVKLDLYMFECSCKNIRRWLDAGFSVVPVYCNFSRLHFLKDGFAQRLHEITEKYHVSSRNLGIEITENMLVEDAQPIIDQLWELRGLGYSVAMDDFGSGYSSFGMLQELPVNVIKLDRVFFNRDLQDFRNTSIICAITSIVKALGMAIVCEGIENEQQIAFLKGIGCDVVQGFYYARPMERSRFEELLQAGRSGCSIVEQQHTDAVRAFVEQVFTDYFVKQNFEQFAACIDNQVEWHDLFCGQPLYGQEEIFPHFAAHIRGKKFSLIYRSITPHHADNFIPVSGEAILVDEGTQPPFCRNFYFSFNCIRTGGKLTLIKFNMHFIRADSYVNLFRAQREIKINQDRHLDERALLDPYYSMLPLGVIRYELTADMVITYMNDVMFDIIGYSPEQFYGEMGGNLRQIVHPDDLNLIYQNSLKMIEGEKVEPFVYRFIRHDGSISRVLYYQCTVEAADHRPLIQSMYIWLDSLAL</sequence>
<dbReference type="Pfam" id="PF00563">
    <property type="entry name" value="EAL"/>
    <property type="match status" value="1"/>
</dbReference>
<dbReference type="NCBIfam" id="TIGR00254">
    <property type="entry name" value="GGDEF"/>
    <property type="match status" value="1"/>
</dbReference>
<dbReference type="SUPFAM" id="SSF141868">
    <property type="entry name" value="EAL domain-like"/>
    <property type="match status" value="1"/>
</dbReference>
<dbReference type="Pfam" id="PF08447">
    <property type="entry name" value="PAS_3"/>
    <property type="match status" value="1"/>
</dbReference>